<reference evidence="2 3" key="1">
    <citation type="submission" date="2018-04" db="EMBL/GenBank/DDBJ databases">
        <title>Genomic Encyclopedia of Archaeal and Bacterial Type Strains, Phase II (KMG-II): from individual species to whole genera.</title>
        <authorList>
            <person name="Goeker M."/>
        </authorList>
    </citation>
    <scope>NUCLEOTIDE SEQUENCE [LARGE SCALE GENOMIC DNA]</scope>
    <source>
        <strain evidence="2 3">DSM 25731</strain>
    </source>
</reference>
<evidence type="ECO:0000256" key="1">
    <source>
        <dbReference type="SAM" id="Phobius"/>
    </source>
</evidence>
<dbReference type="EMBL" id="QBKT01000008">
    <property type="protein sequence ID" value="PTX59742.1"/>
    <property type="molecule type" value="Genomic_DNA"/>
</dbReference>
<keyword evidence="1" id="KW-1133">Transmembrane helix</keyword>
<evidence type="ECO:0000313" key="3">
    <source>
        <dbReference type="Proteomes" id="UP000244090"/>
    </source>
</evidence>
<comment type="caution">
    <text evidence="2">The sequence shown here is derived from an EMBL/GenBank/DDBJ whole genome shotgun (WGS) entry which is preliminary data.</text>
</comment>
<dbReference type="Proteomes" id="UP000244090">
    <property type="component" value="Unassembled WGS sequence"/>
</dbReference>
<evidence type="ECO:0008006" key="4">
    <source>
        <dbReference type="Google" id="ProtNLM"/>
    </source>
</evidence>
<protein>
    <recommendedName>
        <fullName evidence="4">YhhN-like protein</fullName>
    </recommendedName>
</protein>
<organism evidence="2 3">
    <name type="scientific">Kordia periserrulae</name>
    <dbReference type="NCBI Taxonomy" id="701523"/>
    <lineage>
        <taxon>Bacteria</taxon>
        <taxon>Pseudomonadati</taxon>
        <taxon>Bacteroidota</taxon>
        <taxon>Flavobacteriia</taxon>
        <taxon>Flavobacteriales</taxon>
        <taxon>Flavobacteriaceae</taxon>
        <taxon>Kordia</taxon>
    </lineage>
</organism>
<sequence length="222" mass="25968">MKKIAKFLFIFLICIASIDFLWFFFPDYVSRKYAIVLTIPAITICYFLYEVKDYLYLLALGAFMFADYLFFIEKSLTNGMISSSVALAIYGIIVLKQSHYISTRLLLMSTVPFLILYLLPFYFFIDQIRDAIFGEVIFYTFAIGYFAFMSTMVYISYRNKVTQNLLLAGLSTGVMGVLFGIYLFIERKPIYAVIANSMFIFSHYKMWTYIILKDTNKDEDEE</sequence>
<feature type="transmembrane region" description="Helical" evidence="1">
    <location>
        <begin position="191"/>
        <end position="212"/>
    </location>
</feature>
<dbReference type="OrthoDB" id="1434966at2"/>
<feature type="transmembrane region" description="Helical" evidence="1">
    <location>
        <begin position="77"/>
        <end position="93"/>
    </location>
</feature>
<dbReference type="AlphaFoldDB" id="A0A2T6BUK0"/>
<feature type="transmembrane region" description="Helical" evidence="1">
    <location>
        <begin position="31"/>
        <end position="49"/>
    </location>
</feature>
<feature type="transmembrane region" description="Helical" evidence="1">
    <location>
        <begin position="7"/>
        <end position="25"/>
    </location>
</feature>
<name>A0A2T6BUK0_9FLAO</name>
<feature type="transmembrane region" description="Helical" evidence="1">
    <location>
        <begin position="105"/>
        <end position="125"/>
    </location>
</feature>
<proteinExistence type="predicted"/>
<accession>A0A2T6BUK0</accession>
<gene>
    <name evidence="2" type="ORF">C8N46_10852</name>
</gene>
<evidence type="ECO:0000313" key="2">
    <source>
        <dbReference type="EMBL" id="PTX59742.1"/>
    </source>
</evidence>
<keyword evidence="3" id="KW-1185">Reference proteome</keyword>
<keyword evidence="1" id="KW-0812">Transmembrane</keyword>
<feature type="transmembrane region" description="Helical" evidence="1">
    <location>
        <begin position="54"/>
        <end position="71"/>
    </location>
</feature>
<dbReference type="RefSeq" id="WP_108115898.1">
    <property type="nucleotide sequence ID" value="NZ_QBKT01000008.1"/>
</dbReference>
<keyword evidence="1" id="KW-0472">Membrane</keyword>
<feature type="transmembrane region" description="Helical" evidence="1">
    <location>
        <begin position="137"/>
        <end position="157"/>
    </location>
</feature>
<feature type="transmembrane region" description="Helical" evidence="1">
    <location>
        <begin position="164"/>
        <end position="185"/>
    </location>
</feature>